<name>A0A933DTR2_9BACT</name>
<gene>
    <name evidence="1" type="ORF">HY473_02575</name>
</gene>
<reference evidence="1" key="1">
    <citation type="submission" date="2020-07" db="EMBL/GenBank/DDBJ databases">
        <title>Huge and variable diversity of episymbiotic CPR bacteria and DPANN archaea in groundwater ecosystems.</title>
        <authorList>
            <person name="He C.Y."/>
            <person name="Keren R."/>
            <person name="Whittaker M."/>
            <person name="Farag I.F."/>
            <person name="Doudna J."/>
            <person name="Cate J.H.D."/>
            <person name="Banfield J.F."/>
        </authorList>
    </citation>
    <scope>NUCLEOTIDE SEQUENCE</scope>
    <source>
        <strain evidence="1">NC_groundwater_1225_Ag_S-0.1um_56_177</strain>
    </source>
</reference>
<evidence type="ECO:0000313" key="1">
    <source>
        <dbReference type="EMBL" id="MBI4132944.1"/>
    </source>
</evidence>
<proteinExistence type="predicted"/>
<dbReference type="Proteomes" id="UP000756703">
    <property type="component" value="Unassembled WGS sequence"/>
</dbReference>
<evidence type="ECO:0000313" key="2">
    <source>
        <dbReference type="Proteomes" id="UP000756703"/>
    </source>
</evidence>
<sequence>MVMVKNYTRSGGAFVDPAAYTREDAPVQDADSSEKGDGRPWYTGWKSIFNIFR</sequence>
<dbReference type="EMBL" id="JACQMI010000017">
    <property type="protein sequence ID" value="MBI4132944.1"/>
    <property type="molecule type" value="Genomic_DNA"/>
</dbReference>
<accession>A0A933DTR2</accession>
<comment type="caution">
    <text evidence="1">The sequence shown here is derived from an EMBL/GenBank/DDBJ whole genome shotgun (WGS) entry which is preliminary data.</text>
</comment>
<protein>
    <submittedName>
        <fullName evidence="1">Uncharacterized protein</fullName>
    </submittedName>
</protein>
<organism evidence="1 2">
    <name type="scientific">Candidatus Sungiibacteriota bacterium</name>
    <dbReference type="NCBI Taxonomy" id="2750080"/>
    <lineage>
        <taxon>Bacteria</taxon>
        <taxon>Candidatus Sungiibacteriota</taxon>
    </lineage>
</organism>
<dbReference type="AlphaFoldDB" id="A0A933DTR2"/>